<accession>A0A438N7Y3</accession>
<dbReference type="OrthoDB" id="5419315at2759"/>
<sequence>MSSSSRASGEARDHSWSTSTHDSEAWANEFFDIDFPTLTKDNSPISISSVDIPPDEHFCRSETSVSGWFSRGPFSAESPQLLRHYLESTADYMAVKQPHENPFITLILPFAYTDDLLMHTVLATSGIHLSGRTLAASELVKTTWQHCQAAVMSLRSELQNATTMSRFRRVRLVVVLMMLCHFEALSGNEEGAIFHHLNASRHLLESILASNEASLTKDSRDLEGFAFEVNAYLALVVDIAPFVDAPPARKIPQDSFITSLQYLQKYDTFGAFFSCGYPLFEKISAITLLFNKRLAEEERRVLCSEGITSSYLSLQESILAWKSSPPSHDMERWKSEHLAAGELYRRALLIYLNAALYGSVIDHLKAIGELQEHAEIGLEHIELMWASPYKAIMLWPLMMVGSCLLSKSHRDRIRLDFETDASDLIHVRKACKLITWLWEHKDRRAYGPFGLHFVMEERGVHYCLA</sequence>
<evidence type="ECO:0008006" key="5">
    <source>
        <dbReference type="Google" id="ProtNLM"/>
    </source>
</evidence>
<comment type="caution">
    <text evidence="3">The sequence shown here is derived from an EMBL/GenBank/DDBJ whole genome shotgun (WGS) entry which is preliminary data.</text>
</comment>
<dbReference type="PANTHER" id="PTHR37534">
    <property type="entry name" value="TRANSCRIPTIONAL ACTIVATOR PROTEIN UGA3"/>
    <property type="match status" value="1"/>
</dbReference>
<proteinExistence type="predicted"/>
<organism evidence="3 4">
    <name type="scientific">Exophiala mesophila</name>
    <name type="common">Black yeast-like fungus</name>
    <dbReference type="NCBI Taxonomy" id="212818"/>
    <lineage>
        <taxon>Eukaryota</taxon>
        <taxon>Fungi</taxon>
        <taxon>Dikarya</taxon>
        <taxon>Ascomycota</taxon>
        <taxon>Pezizomycotina</taxon>
        <taxon>Eurotiomycetes</taxon>
        <taxon>Chaetothyriomycetidae</taxon>
        <taxon>Chaetothyriales</taxon>
        <taxon>Herpotrichiellaceae</taxon>
        <taxon>Exophiala</taxon>
    </lineage>
</organism>
<evidence type="ECO:0000256" key="2">
    <source>
        <dbReference type="ARBA" id="ARBA00023242"/>
    </source>
</evidence>
<gene>
    <name evidence="3" type="ORF">B0A52_03859</name>
</gene>
<dbReference type="Proteomes" id="UP000288859">
    <property type="component" value="Unassembled WGS sequence"/>
</dbReference>
<dbReference type="GO" id="GO:0005634">
    <property type="term" value="C:nucleus"/>
    <property type="evidence" value="ECO:0007669"/>
    <property type="project" value="UniProtKB-SubCell"/>
</dbReference>
<comment type="subcellular location">
    <subcellularLocation>
        <location evidence="1">Nucleus</location>
    </subcellularLocation>
</comment>
<name>A0A438N7Y3_EXOME</name>
<protein>
    <recommendedName>
        <fullName evidence="5">Transcription factor domain-containing protein</fullName>
    </recommendedName>
</protein>
<evidence type="ECO:0000313" key="3">
    <source>
        <dbReference type="EMBL" id="RVX71675.1"/>
    </source>
</evidence>
<dbReference type="EMBL" id="NAJM01000016">
    <property type="protein sequence ID" value="RVX71675.1"/>
    <property type="molecule type" value="Genomic_DNA"/>
</dbReference>
<evidence type="ECO:0000313" key="4">
    <source>
        <dbReference type="Proteomes" id="UP000288859"/>
    </source>
</evidence>
<dbReference type="Pfam" id="PF11951">
    <property type="entry name" value="Fungal_trans_2"/>
    <property type="match status" value="1"/>
</dbReference>
<dbReference type="AlphaFoldDB" id="A0A438N7Y3"/>
<keyword evidence="2" id="KW-0539">Nucleus</keyword>
<dbReference type="InterPro" id="IPR021858">
    <property type="entry name" value="Fun_TF"/>
</dbReference>
<evidence type="ECO:0000256" key="1">
    <source>
        <dbReference type="ARBA" id="ARBA00004123"/>
    </source>
</evidence>
<reference evidence="3 4" key="1">
    <citation type="submission" date="2017-03" db="EMBL/GenBank/DDBJ databases">
        <title>Genomes of endolithic fungi from Antarctica.</title>
        <authorList>
            <person name="Coleine C."/>
            <person name="Masonjones S."/>
            <person name="Stajich J.E."/>
        </authorList>
    </citation>
    <scope>NUCLEOTIDE SEQUENCE [LARGE SCALE GENOMIC DNA]</scope>
    <source>
        <strain evidence="3 4">CCFEE 6314</strain>
    </source>
</reference>
<dbReference type="PANTHER" id="PTHR37534:SF46">
    <property type="entry name" value="ZN(II)2CYS6 TRANSCRIPTION FACTOR (EUROFUNG)"/>
    <property type="match status" value="1"/>
</dbReference>
<dbReference type="VEuPathDB" id="FungiDB:PV10_04412"/>